<proteinExistence type="predicted"/>
<evidence type="ECO:0000313" key="3">
    <source>
        <dbReference type="Proteomes" id="UP000076502"/>
    </source>
</evidence>
<evidence type="ECO:0000313" key="2">
    <source>
        <dbReference type="EMBL" id="KZC13138.1"/>
    </source>
</evidence>
<dbReference type="AlphaFoldDB" id="A0A154PPF5"/>
<protein>
    <submittedName>
        <fullName evidence="2">Uncharacterized protein</fullName>
    </submittedName>
</protein>
<organism evidence="2 3">
    <name type="scientific">Dufourea novaeangliae</name>
    <name type="common">Sweat bee</name>
    <dbReference type="NCBI Taxonomy" id="178035"/>
    <lineage>
        <taxon>Eukaryota</taxon>
        <taxon>Metazoa</taxon>
        <taxon>Ecdysozoa</taxon>
        <taxon>Arthropoda</taxon>
        <taxon>Hexapoda</taxon>
        <taxon>Insecta</taxon>
        <taxon>Pterygota</taxon>
        <taxon>Neoptera</taxon>
        <taxon>Endopterygota</taxon>
        <taxon>Hymenoptera</taxon>
        <taxon>Apocrita</taxon>
        <taxon>Aculeata</taxon>
        <taxon>Apoidea</taxon>
        <taxon>Anthophila</taxon>
        <taxon>Halictidae</taxon>
        <taxon>Rophitinae</taxon>
        <taxon>Dufourea</taxon>
    </lineage>
</organism>
<gene>
    <name evidence="2" type="ORF">WN55_05370</name>
</gene>
<evidence type="ECO:0000256" key="1">
    <source>
        <dbReference type="SAM" id="MobiDB-lite"/>
    </source>
</evidence>
<feature type="compositionally biased region" description="Basic and acidic residues" evidence="1">
    <location>
        <begin position="130"/>
        <end position="151"/>
    </location>
</feature>
<reference evidence="2 3" key="1">
    <citation type="submission" date="2015-07" db="EMBL/GenBank/DDBJ databases">
        <title>The genome of Dufourea novaeangliae.</title>
        <authorList>
            <person name="Pan H."/>
            <person name="Kapheim K."/>
        </authorList>
    </citation>
    <scope>NUCLEOTIDE SEQUENCE [LARGE SCALE GENOMIC DNA]</scope>
    <source>
        <strain evidence="2">0120121106</strain>
        <tissue evidence="2">Whole body</tissue>
    </source>
</reference>
<name>A0A154PPF5_DUFNO</name>
<dbReference type="EMBL" id="KQ434984">
    <property type="protein sequence ID" value="KZC13138.1"/>
    <property type="molecule type" value="Genomic_DNA"/>
</dbReference>
<sequence length="171" mass="19754">MRVLQQENLLLRIVRILSLRSFEHALPLHPDVQKHLLPIYQDLSKKDLLERYVGGHTQNANESFNSTVWRLAPKHLNYGINIIEIAVFIAASVFNKGHCAILKMMNILEIKIGHECKSFADKYNAARVNRQERRSRSSSKEARSARRKEQLKQQQFFEEAEGLLYGTGIVN</sequence>
<feature type="region of interest" description="Disordered" evidence="1">
    <location>
        <begin position="130"/>
        <end position="152"/>
    </location>
</feature>
<accession>A0A154PPF5</accession>
<dbReference type="OrthoDB" id="10060618at2759"/>
<dbReference type="Proteomes" id="UP000076502">
    <property type="component" value="Unassembled WGS sequence"/>
</dbReference>
<keyword evidence="3" id="KW-1185">Reference proteome</keyword>